<dbReference type="InterPro" id="IPR035906">
    <property type="entry name" value="MetI-like_sf"/>
</dbReference>
<dbReference type="Proteomes" id="UP000582646">
    <property type="component" value="Unassembled WGS sequence"/>
</dbReference>
<proteinExistence type="inferred from homology"/>
<feature type="domain" description="ABC transmembrane type-1" evidence="9">
    <location>
        <begin position="95"/>
        <end position="297"/>
    </location>
</feature>
<evidence type="ECO:0000259" key="9">
    <source>
        <dbReference type="PROSITE" id="PS50928"/>
    </source>
</evidence>
<dbReference type="GO" id="GO:0055085">
    <property type="term" value="P:transmembrane transport"/>
    <property type="evidence" value="ECO:0007669"/>
    <property type="project" value="InterPro"/>
</dbReference>
<comment type="caution">
    <text evidence="10">The sequence shown here is derived from an EMBL/GenBank/DDBJ whole genome shotgun (WGS) entry which is preliminary data.</text>
</comment>
<evidence type="ECO:0000256" key="8">
    <source>
        <dbReference type="RuleBase" id="RU363032"/>
    </source>
</evidence>
<keyword evidence="11" id="KW-1185">Reference proteome</keyword>
<dbReference type="GO" id="GO:0005886">
    <property type="term" value="C:plasma membrane"/>
    <property type="evidence" value="ECO:0007669"/>
    <property type="project" value="UniProtKB-SubCell"/>
</dbReference>
<evidence type="ECO:0000256" key="3">
    <source>
        <dbReference type="ARBA" id="ARBA00022448"/>
    </source>
</evidence>
<feature type="transmembrane region" description="Helical" evidence="8">
    <location>
        <begin position="174"/>
        <end position="194"/>
    </location>
</feature>
<dbReference type="PROSITE" id="PS50928">
    <property type="entry name" value="ABC_TM1"/>
    <property type="match status" value="1"/>
</dbReference>
<keyword evidence="5 8" id="KW-0812">Transmembrane</keyword>
<keyword evidence="3 8" id="KW-0813">Transport</keyword>
<dbReference type="PANTHER" id="PTHR42929:SF1">
    <property type="entry name" value="INNER MEMBRANE ABC TRANSPORTER PERMEASE PROTEIN YDCU-RELATED"/>
    <property type="match status" value="1"/>
</dbReference>
<feature type="transmembrane region" description="Helical" evidence="8">
    <location>
        <begin position="131"/>
        <end position="154"/>
    </location>
</feature>
<evidence type="ECO:0000256" key="2">
    <source>
        <dbReference type="ARBA" id="ARBA00007069"/>
    </source>
</evidence>
<dbReference type="RefSeq" id="WP_168546865.1">
    <property type="nucleotide sequence ID" value="NZ_BAAAKS010000008.1"/>
</dbReference>
<comment type="subcellular location">
    <subcellularLocation>
        <location evidence="1 8">Cell membrane</location>
        <topology evidence="1 8">Multi-pass membrane protein</topology>
    </subcellularLocation>
</comment>
<comment type="similarity">
    <text evidence="2">Belongs to the binding-protein-dependent transport system permease family. CysTW subfamily.</text>
</comment>
<feature type="transmembrane region" description="Helical" evidence="8">
    <location>
        <begin position="94"/>
        <end position="119"/>
    </location>
</feature>
<protein>
    <submittedName>
        <fullName evidence="10">ABC transporter permease</fullName>
    </submittedName>
</protein>
<dbReference type="EMBL" id="JAAXOQ010000023">
    <property type="protein sequence ID" value="NKY19886.1"/>
    <property type="molecule type" value="Genomic_DNA"/>
</dbReference>
<keyword evidence="6 8" id="KW-1133">Transmembrane helix</keyword>
<feature type="transmembrane region" description="Helical" evidence="8">
    <location>
        <begin position="225"/>
        <end position="244"/>
    </location>
</feature>
<dbReference type="SUPFAM" id="SSF161098">
    <property type="entry name" value="MetI-like"/>
    <property type="match status" value="1"/>
</dbReference>
<evidence type="ECO:0000256" key="1">
    <source>
        <dbReference type="ARBA" id="ARBA00004651"/>
    </source>
</evidence>
<keyword evidence="7 8" id="KW-0472">Membrane</keyword>
<dbReference type="CDD" id="cd06261">
    <property type="entry name" value="TM_PBP2"/>
    <property type="match status" value="1"/>
</dbReference>
<gene>
    <name evidence="10" type="ORF">HF999_16110</name>
</gene>
<evidence type="ECO:0000256" key="4">
    <source>
        <dbReference type="ARBA" id="ARBA00022475"/>
    </source>
</evidence>
<dbReference type="InterPro" id="IPR000515">
    <property type="entry name" value="MetI-like"/>
</dbReference>
<feature type="transmembrane region" description="Helical" evidence="8">
    <location>
        <begin position="276"/>
        <end position="296"/>
    </location>
</feature>
<evidence type="ECO:0000256" key="7">
    <source>
        <dbReference type="ARBA" id="ARBA00023136"/>
    </source>
</evidence>
<evidence type="ECO:0000256" key="5">
    <source>
        <dbReference type="ARBA" id="ARBA00022692"/>
    </source>
</evidence>
<name>A0A846X5V5_9ACTN</name>
<evidence type="ECO:0000313" key="11">
    <source>
        <dbReference type="Proteomes" id="UP000582646"/>
    </source>
</evidence>
<keyword evidence="4" id="KW-1003">Cell membrane</keyword>
<feature type="transmembrane region" description="Helical" evidence="8">
    <location>
        <begin position="36"/>
        <end position="64"/>
    </location>
</feature>
<dbReference type="Pfam" id="PF00528">
    <property type="entry name" value="BPD_transp_1"/>
    <property type="match status" value="1"/>
</dbReference>
<dbReference type="AlphaFoldDB" id="A0A846X5V5"/>
<dbReference type="Gene3D" id="1.10.3720.10">
    <property type="entry name" value="MetI-like"/>
    <property type="match status" value="1"/>
</dbReference>
<accession>A0A846X5V5</accession>
<dbReference type="PANTHER" id="PTHR42929">
    <property type="entry name" value="INNER MEMBRANE ABC TRANSPORTER PERMEASE PROTEIN YDCU-RELATED-RELATED"/>
    <property type="match status" value="1"/>
</dbReference>
<evidence type="ECO:0000256" key="6">
    <source>
        <dbReference type="ARBA" id="ARBA00022989"/>
    </source>
</evidence>
<sequence length="306" mass="33440">MTVETPERAEDPTARPPALRSHPVSALLYRRPGLRLAGLLTLPSLWLVLVYVAALVALLVTALWTVDAFTGTISRYWTLHNLQTVLSTWVYQKVALRTIAVALAVTVIDIVLAVPIAFFIAKIAPRRWQKILVAAVLMPLWASYLVKVYAWRTIVSDGGLFSWLAKPFGLDSPGYSLTAVIITLAYVWLPYMILPIHAGFERIPGSLLEASGDLGARPWRTFRSVLLPLLVPSIIAGTIFTFSLSMGDYITAQIVGGTTQMLGNIVYTNVGAANNLPLAASVSFIPIVVIFAYLLLVRRTGALKNV</sequence>
<organism evidence="10 11">
    <name type="scientific">Tsukamurella spumae</name>
    <dbReference type="NCBI Taxonomy" id="44753"/>
    <lineage>
        <taxon>Bacteria</taxon>
        <taxon>Bacillati</taxon>
        <taxon>Actinomycetota</taxon>
        <taxon>Actinomycetes</taxon>
        <taxon>Mycobacteriales</taxon>
        <taxon>Tsukamurellaceae</taxon>
        <taxon>Tsukamurella</taxon>
    </lineage>
</organism>
<reference evidence="10 11" key="1">
    <citation type="submission" date="2020-04" db="EMBL/GenBank/DDBJ databases">
        <title>MicrobeNet Type strains.</title>
        <authorList>
            <person name="Nicholson A.C."/>
        </authorList>
    </citation>
    <scope>NUCLEOTIDE SEQUENCE [LARGE SCALE GENOMIC DNA]</scope>
    <source>
        <strain evidence="10 11">DSM 44113</strain>
    </source>
</reference>
<evidence type="ECO:0000313" key="10">
    <source>
        <dbReference type="EMBL" id="NKY19886.1"/>
    </source>
</evidence>